<name>A0ABS9IJR3_9FLAO</name>
<reference evidence="4 5" key="1">
    <citation type="submission" date="2022-01" db="EMBL/GenBank/DDBJ databases">
        <title>Draft genome sequence of Sabulilitoribacter multivorans KCTC 32326.</title>
        <authorList>
            <person name="Oh J.-S."/>
        </authorList>
    </citation>
    <scope>NUCLEOTIDE SEQUENCE [LARGE SCALE GENOMIC DNA]</scope>
    <source>
        <strain evidence="4 5">M-M16</strain>
    </source>
</reference>
<comment type="caution">
    <text evidence="4">The sequence shown here is derived from an EMBL/GenBank/DDBJ whole genome shotgun (WGS) entry which is preliminary data.</text>
</comment>
<evidence type="ECO:0000313" key="4">
    <source>
        <dbReference type="EMBL" id="MCF7560825.1"/>
    </source>
</evidence>
<keyword evidence="1 2" id="KW-0732">Signal</keyword>
<organism evidence="4 5">
    <name type="scientific">Flaviramulus multivorans</name>
    <dbReference type="NCBI Taxonomy" id="1304750"/>
    <lineage>
        <taxon>Bacteria</taxon>
        <taxon>Pseudomonadati</taxon>
        <taxon>Bacteroidota</taxon>
        <taxon>Flavobacteriia</taxon>
        <taxon>Flavobacteriales</taxon>
        <taxon>Flavobacteriaceae</taxon>
        <taxon>Flaviramulus</taxon>
    </lineage>
</organism>
<feature type="chain" id="PRO_5046152104" evidence="2">
    <location>
        <begin position="22"/>
        <end position="190"/>
    </location>
</feature>
<dbReference type="PROSITE" id="PS00695">
    <property type="entry name" value="ENT_VIR_OMP_2"/>
    <property type="match status" value="1"/>
</dbReference>
<feature type="signal peptide" evidence="2">
    <location>
        <begin position="1"/>
        <end position="21"/>
    </location>
</feature>
<dbReference type="PROSITE" id="PS51257">
    <property type="entry name" value="PROKAR_LIPOPROTEIN"/>
    <property type="match status" value="1"/>
</dbReference>
<evidence type="ECO:0000256" key="1">
    <source>
        <dbReference type="ARBA" id="ARBA00022729"/>
    </source>
</evidence>
<evidence type="ECO:0000313" key="5">
    <source>
        <dbReference type="Proteomes" id="UP001200022"/>
    </source>
</evidence>
<dbReference type="Pfam" id="PF13505">
    <property type="entry name" value="OMP_b-brl"/>
    <property type="match status" value="1"/>
</dbReference>
<sequence length="190" mass="20462">MKKINSLISLCFIVTLISSCAVRGGYHAGNETYRYSGGISSVVGPTQKSATSSKSSSAFQQIKNTTSESGFFIGIYFTDIELSEKLELQPEIDFVGIKDLNQLQAPVLVKYGVAEKFDVLAGPNFGYLLDAPDGIKSFNLGVDVGAAYEFVENFNLNARYGFGLTNLLENTAGDASSKLSGFQIGIGYKF</sequence>
<evidence type="ECO:0000259" key="3">
    <source>
        <dbReference type="Pfam" id="PF13505"/>
    </source>
</evidence>
<proteinExistence type="predicted"/>
<dbReference type="Proteomes" id="UP001200022">
    <property type="component" value="Unassembled WGS sequence"/>
</dbReference>
<dbReference type="EMBL" id="JAKKDV010000003">
    <property type="protein sequence ID" value="MCF7560825.1"/>
    <property type="molecule type" value="Genomic_DNA"/>
</dbReference>
<dbReference type="InterPro" id="IPR000758">
    <property type="entry name" value="Enterovir_OMP"/>
</dbReference>
<evidence type="ECO:0000256" key="2">
    <source>
        <dbReference type="SAM" id="SignalP"/>
    </source>
</evidence>
<dbReference type="RefSeq" id="WP_237231503.1">
    <property type="nucleotide sequence ID" value="NZ_JAKKDV010000003.1"/>
</dbReference>
<gene>
    <name evidence="4" type="ORF">L3X39_09255</name>
</gene>
<feature type="domain" description="Outer membrane protein beta-barrel" evidence="3">
    <location>
        <begin position="57"/>
        <end position="190"/>
    </location>
</feature>
<accession>A0ABS9IJR3</accession>
<dbReference type="InterPro" id="IPR027385">
    <property type="entry name" value="Beta-barrel_OMP"/>
</dbReference>
<keyword evidence="5" id="KW-1185">Reference proteome</keyword>
<protein>
    <submittedName>
        <fullName evidence="4">PorT family protein</fullName>
    </submittedName>
</protein>